<protein>
    <submittedName>
        <fullName evidence="2">STAS domain-containing protein</fullName>
    </submittedName>
</protein>
<evidence type="ECO:0000259" key="1">
    <source>
        <dbReference type="PROSITE" id="PS50801"/>
    </source>
</evidence>
<dbReference type="EMBL" id="JAPNUD010000018">
    <property type="protein sequence ID" value="MDA0640942.1"/>
    <property type="molecule type" value="Genomic_DNA"/>
</dbReference>
<dbReference type="PROSITE" id="PS50801">
    <property type="entry name" value="STAS"/>
    <property type="match status" value="1"/>
</dbReference>
<dbReference type="SUPFAM" id="SSF52091">
    <property type="entry name" value="SpoIIaa-like"/>
    <property type="match status" value="1"/>
</dbReference>
<keyword evidence="3" id="KW-1185">Reference proteome</keyword>
<feature type="domain" description="STAS" evidence="1">
    <location>
        <begin position="28"/>
        <end position="73"/>
    </location>
</feature>
<accession>A0ABT4SUV4</accession>
<gene>
    <name evidence="2" type="ORF">OUY24_09960</name>
</gene>
<name>A0ABT4SUV4_9ACTN</name>
<dbReference type="Pfam" id="PF13466">
    <property type="entry name" value="STAS_2"/>
    <property type="match status" value="1"/>
</dbReference>
<dbReference type="CDD" id="cd07043">
    <property type="entry name" value="STAS_anti-anti-sigma_factors"/>
    <property type="match status" value="1"/>
</dbReference>
<dbReference type="Proteomes" id="UP001212498">
    <property type="component" value="Unassembled WGS sequence"/>
</dbReference>
<sequence length="112" mass="12401">MMSDDMGRLLYQDAQLRIIARSGSTAVLVGEVDVTNSPALERTLRSAWHGGEPLTVDTGALTFVDLSGLRVLVMPAVPPGRRWIRLVNVTPFQRRLMGLMGWHHEARAQPLV</sequence>
<dbReference type="InterPro" id="IPR058548">
    <property type="entry name" value="MlaB-like_STAS"/>
</dbReference>
<organism evidence="2 3">
    <name type="scientific">Nonomuraea ferruginea</name>
    <dbReference type="NCBI Taxonomy" id="46174"/>
    <lineage>
        <taxon>Bacteria</taxon>
        <taxon>Bacillati</taxon>
        <taxon>Actinomycetota</taxon>
        <taxon>Actinomycetes</taxon>
        <taxon>Streptosporangiales</taxon>
        <taxon>Streptosporangiaceae</taxon>
        <taxon>Nonomuraea</taxon>
    </lineage>
</organism>
<dbReference type="RefSeq" id="WP_271275988.1">
    <property type="nucleotide sequence ID" value="NZ_BAABFD010000004.1"/>
</dbReference>
<reference evidence="2 3" key="1">
    <citation type="submission" date="2022-11" db="EMBL/GenBank/DDBJ databases">
        <title>Nonomuraea corallina sp. nov., a new species of the genus Nonomuraea isolated from sea side sediment in Thai sea.</title>
        <authorList>
            <person name="Ngamcharungchit C."/>
            <person name="Matsumoto A."/>
            <person name="Suriyachadkun C."/>
            <person name="Panbangred W."/>
            <person name="Inahashi Y."/>
            <person name="Intra B."/>
        </authorList>
    </citation>
    <scope>NUCLEOTIDE SEQUENCE [LARGE SCALE GENOMIC DNA]</scope>
    <source>
        <strain evidence="2 3">DSM 43553</strain>
    </source>
</reference>
<evidence type="ECO:0000313" key="2">
    <source>
        <dbReference type="EMBL" id="MDA0640942.1"/>
    </source>
</evidence>
<dbReference type="InterPro" id="IPR002645">
    <property type="entry name" value="STAS_dom"/>
</dbReference>
<comment type="caution">
    <text evidence="2">The sequence shown here is derived from an EMBL/GenBank/DDBJ whole genome shotgun (WGS) entry which is preliminary data.</text>
</comment>
<evidence type="ECO:0000313" key="3">
    <source>
        <dbReference type="Proteomes" id="UP001212498"/>
    </source>
</evidence>
<dbReference type="Gene3D" id="3.30.750.24">
    <property type="entry name" value="STAS domain"/>
    <property type="match status" value="1"/>
</dbReference>
<dbReference type="InterPro" id="IPR036513">
    <property type="entry name" value="STAS_dom_sf"/>
</dbReference>
<proteinExistence type="predicted"/>